<evidence type="ECO:0000313" key="2">
    <source>
        <dbReference type="EnsemblMetazoa" id="MDOA011636-PG"/>
    </source>
</evidence>
<accession>A0A1I8N551</accession>
<feature type="region of interest" description="Disordered" evidence="1">
    <location>
        <begin position="339"/>
        <end position="381"/>
    </location>
</feature>
<feature type="region of interest" description="Disordered" evidence="1">
    <location>
        <begin position="1"/>
        <end position="31"/>
    </location>
</feature>
<reference evidence="4" key="2">
    <citation type="submission" date="2025-04" db="UniProtKB">
        <authorList>
            <consortium name="RefSeq"/>
        </authorList>
    </citation>
    <scope>IDENTIFICATION</scope>
    <source>
        <strain evidence="4">Aabys</strain>
    </source>
</reference>
<feature type="region of interest" description="Disordered" evidence="1">
    <location>
        <begin position="224"/>
        <end position="249"/>
    </location>
</feature>
<dbReference type="RefSeq" id="XP_019892500.1">
    <property type="nucleotide sequence ID" value="XM_020036941.1"/>
</dbReference>
<feature type="compositionally biased region" description="Polar residues" evidence="1">
    <location>
        <begin position="227"/>
        <end position="246"/>
    </location>
</feature>
<feature type="region of interest" description="Disordered" evidence="1">
    <location>
        <begin position="114"/>
        <end position="142"/>
    </location>
</feature>
<keyword evidence="4" id="KW-0675">Receptor</keyword>
<feature type="region of interest" description="Disordered" evidence="1">
    <location>
        <begin position="263"/>
        <end position="323"/>
    </location>
</feature>
<gene>
    <name evidence="2" type="primary">101898262</name>
    <name evidence="4" type="synonym">LOC101898262</name>
</gene>
<evidence type="ECO:0000313" key="4">
    <source>
        <dbReference type="RefSeq" id="XP_019892500.1"/>
    </source>
</evidence>
<dbReference type="GeneID" id="101898262"/>
<evidence type="ECO:0000256" key="1">
    <source>
        <dbReference type="SAM" id="MobiDB-lite"/>
    </source>
</evidence>
<dbReference type="EnsemblMetazoa" id="MDOA011636-RL">
    <property type="protein sequence ID" value="MDOA011636-PL"/>
    <property type="gene ID" value="MDOA011636"/>
</dbReference>
<sequence length="400" mass="43405">MASRNSRTSGMRLLWIPGGRKGHPKGRFDSTNKKISYSTRQKKSEVWSLGGSKAQNELLTAEPDVSLLDGPSTSGIASIACATAVGSSAAVIAKNSNNSTTFPSNEAAAAECLTNASDSHQQQQQHNQTSPTTPNSTASTAQLISPPLSPLIQTDLDQIDSDTESFTMPAKSHQPIPVIVTTTTTAQIMDVSPNRENRYSILGKDITTNEFDIYTLPSPPKDAIHTSIDNLNSSSGTTASQISPSESPIHKESIITTAITNESHTNHHSQPQLQQQQQEQNGSVNSTPVKKKHHNRNHNNNQGDVNSIESITEDTTSEKIPSGDLDWVDSALQARNDREILTKSKTKKKKNKLSKGKGLDQLDGVPSANKEENKNETPEDDEKVVKCLYYTLMCCDCSLQ</sequence>
<dbReference type="VEuPathDB" id="VectorBase:MDOA011636"/>
<name>A0A1I8N551_MUSDO</name>
<proteinExistence type="predicted"/>
<feature type="compositionally biased region" description="Basic residues" evidence="1">
    <location>
        <begin position="344"/>
        <end position="355"/>
    </location>
</feature>
<dbReference type="VEuPathDB" id="VectorBase:MDOMA2_003165"/>
<feature type="compositionally biased region" description="Low complexity" evidence="1">
    <location>
        <begin position="270"/>
        <end position="280"/>
    </location>
</feature>
<feature type="compositionally biased region" description="Polar residues" evidence="1">
    <location>
        <begin position="302"/>
        <end position="314"/>
    </location>
</feature>
<evidence type="ECO:0000313" key="3">
    <source>
        <dbReference type="Proteomes" id="UP001652621"/>
    </source>
</evidence>
<protein>
    <submittedName>
        <fullName evidence="4">TNF receptor-associated factor family protein DDB_G0272098 isoform X1</fullName>
    </submittedName>
</protein>
<dbReference type="EnsemblMetazoa" id="MDOA011636-RI">
    <property type="protein sequence ID" value="MDOA011636-PI"/>
    <property type="gene ID" value="MDOA011636"/>
</dbReference>
<dbReference type="OrthoDB" id="6608749at2759"/>
<feature type="compositionally biased region" description="Low complexity" evidence="1">
    <location>
        <begin position="119"/>
        <end position="142"/>
    </location>
</feature>
<reference evidence="2" key="1">
    <citation type="submission" date="2020-05" db="UniProtKB">
        <authorList>
            <consortium name="EnsemblMetazoa"/>
        </authorList>
    </citation>
    <scope>IDENTIFICATION</scope>
    <source>
        <strain evidence="2">Aabys</strain>
    </source>
</reference>
<dbReference type="EnsemblMetazoa" id="MDOA011636-RG">
    <property type="protein sequence ID" value="MDOA011636-PG"/>
    <property type="gene ID" value="MDOA011636"/>
</dbReference>
<keyword evidence="3" id="KW-1185">Reference proteome</keyword>
<dbReference type="Proteomes" id="UP001652621">
    <property type="component" value="Unplaced"/>
</dbReference>
<organism evidence="2">
    <name type="scientific">Musca domestica</name>
    <name type="common">House fly</name>
    <dbReference type="NCBI Taxonomy" id="7370"/>
    <lineage>
        <taxon>Eukaryota</taxon>
        <taxon>Metazoa</taxon>
        <taxon>Ecdysozoa</taxon>
        <taxon>Arthropoda</taxon>
        <taxon>Hexapoda</taxon>
        <taxon>Insecta</taxon>
        <taxon>Pterygota</taxon>
        <taxon>Neoptera</taxon>
        <taxon>Endopterygota</taxon>
        <taxon>Diptera</taxon>
        <taxon>Brachycera</taxon>
        <taxon>Muscomorpha</taxon>
        <taxon>Muscoidea</taxon>
        <taxon>Muscidae</taxon>
        <taxon>Musca</taxon>
    </lineage>
</organism>
<dbReference type="AlphaFoldDB" id="A0A1I8N551"/>